<gene>
    <name evidence="4" type="ORF">BN77_3604</name>
</gene>
<dbReference type="InterPro" id="IPR000086">
    <property type="entry name" value="NUDIX_hydrolase_dom"/>
</dbReference>
<dbReference type="Gene3D" id="3.90.79.10">
    <property type="entry name" value="Nucleoside Triphosphate Pyrophosphohydrolase"/>
    <property type="match status" value="1"/>
</dbReference>
<evidence type="ECO:0000256" key="1">
    <source>
        <dbReference type="ARBA" id="ARBA00001946"/>
    </source>
</evidence>
<dbReference type="PANTHER" id="PTHR43046">
    <property type="entry name" value="GDP-MANNOSE MANNOSYL HYDROLASE"/>
    <property type="match status" value="1"/>
</dbReference>
<reference evidence="4 5" key="1">
    <citation type="journal article" date="2013" name="Genome Announc.">
        <title>Draft Genome Sequence of Rhizobium mesoamericanum STM3625, a Nitrogen-Fixing Symbiont of Mimosa pudica Isolated in French Guiana (South America).</title>
        <authorList>
            <person name="Moulin L."/>
            <person name="Mornico D."/>
            <person name="Melkonian R."/>
            <person name="Klonowska A."/>
        </authorList>
    </citation>
    <scope>NUCLEOTIDE SEQUENCE [LARGE SCALE GENOMIC DNA]</scope>
    <source>
        <strain evidence="4 5">STM3625</strain>
    </source>
</reference>
<dbReference type="Proteomes" id="UP000009319">
    <property type="component" value="Unassembled WGS sequence"/>
</dbReference>
<dbReference type="Pfam" id="PF00293">
    <property type="entry name" value="NUDIX"/>
    <property type="match status" value="1"/>
</dbReference>
<dbReference type="SUPFAM" id="SSF55811">
    <property type="entry name" value="Nudix"/>
    <property type="match status" value="1"/>
</dbReference>
<dbReference type="InterPro" id="IPR015797">
    <property type="entry name" value="NUDIX_hydrolase-like_dom_sf"/>
</dbReference>
<comment type="cofactor">
    <cofactor evidence="1">
        <name>Mg(2+)</name>
        <dbReference type="ChEBI" id="CHEBI:18420"/>
    </cofactor>
</comment>
<dbReference type="STRING" id="1211777.BN77_3604"/>
<evidence type="ECO:0000256" key="2">
    <source>
        <dbReference type="ARBA" id="ARBA00022801"/>
    </source>
</evidence>
<protein>
    <submittedName>
        <fullName evidence="4">Putative hydrolase protein, MutT/nudix family</fullName>
    </submittedName>
</protein>
<keyword evidence="2 4" id="KW-0378">Hydrolase</keyword>
<name>K0PYR3_9HYPH</name>
<dbReference type="AlphaFoldDB" id="K0PYR3"/>
<dbReference type="InterPro" id="IPR020476">
    <property type="entry name" value="Nudix_hydrolase"/>
</dbReference>
<dbReference type="PROSITE" id="PS51462">
    <property type="entry name" value="NUDIX"/>
    <property type="match status" value="1"/>
</dbReference>
<organism evidence="4 5">
    <name type="scientific">Rhizobium mesoamericanum STM3625</name>
    <dbReference type="NCBI Taxonomy" id="1211777"/>
    <lineage>
        <taxon>Bacteria</taxon>
        <taxon>Pseudomonadati</taxon>
        <taxon>Pseudomonadota</taxon>
        <taxon>Alphaproteobacteria</taxon>
        <taxon>Hyphomicrobiales</taxon>
        <taxon>Rhizobiaceae</taxon>
        <taxon>Rhizobium/Agrobacterium group</taxon>
        <taxon>Rhizobium</taxon>
    </lineage>
</organism>
<evidence type="ECO:0000313" key="4">
    <source>
        <dbReference type="EMBL" id="CCM76582.1"/>
    </source>
</evidence>
<evidence type="ECO:0000313" key="5">
    <source>
        <dbReference type="Proteomes" id="UP000009319"/>
    </source>
</evidence>
<dbReference type="EMBL" id="CANI01000025">
    <property type="protein sequence ID" value="CCM76582.1"/>
    <property type="molecule type" value="Genomic_DNA"/>
</dbReference>
<sequence length="158" mass="18076">MIGTIRPWQSRVLMRIVHAYFAIARGMTMGVRAACFDSEGRIFLVRHSYLPGWHMPGGGLERNETAEEALIKELREEGNLRILGRPQLFHIYFNTAASRRDHVVFYKTQVEQTAPRPPDREIVECGFFAIDDLPLGTTEATRRRLAELAGDKEPAHVW</sequence>
<comment type="caution">
    <text evidence="4">The sequence shown here is derived from an EMBL/GenBank/DDBJ whole genome shotgun (WGS) entry which is preliminary data.</text>
</comment>
<accession>K0PYR3</accession>
<keyword evidence="5" id="KW-1185">Reference proteome</keyword>
<feature type="domain" description="Nudix hydrolase" evidence="3">
    <location>
        <begin position="26"/>
        <end position="151"/>
    </location>
</feature>
<proteinExistence type="predicted"/>
<dbReference type="CDD" id="cd04680">
    <property type="entry name" value="NUDIX_Hydrolase"/>
    <property type="match status" value="1"/>
</dbReference>
<dbReference type="PANTHER" id="PTHR43046:SF14">
    <property type="entry name" value="MUTT_NUDIX FAMILY PROTEIN"/>
    <property type="match status" value="1"/>
</dbReference>
<evidence type="ECO:0000259" key="3">
    <source>
        <dbReference type="PROSITE" id="PS51462"/>
    </source>
</evidence>
<dbReference type="eggNOG" id="COG1051">
    <property type="taxonomic scope" value="Bacteria"/>
</dbReference>
<dbReference type="HOGENOM" id="CLU_037162_10_1_5"/>
<dbReference type="GO" id="GO:0016787">
    <property type="term" value="F:hydrolase activity"/>
    <property type="evidence" value="ECO:0007669"/>
    <property type="project" value="UniProtKB-KW"/>
</dbReference>
<dbReference type="PRINTS" id="PR00502">
    <property type="entry name" value="NUDIXFAMILY"/>
</dbReference>